<reference evidence="2" key="1">
    <citation type="submission" date="2011-06" db="EMBL/GenBank/DDBJ databases">
        <title>The complete genome of chromosome of Runella slithyformis DSM 19594.</title>
        <authorList>
            <consortium name="US DOE Joint Genome Institute (JGI-PGF)"/>
            <person name="Lucas S."/>
            <person name="Han J."/>
            <person name="Lapidus A."/>
            <person name="Bruce D."/>
            <person name="Goodwin L."/>
            <person name="Pitluck S."/>
            <person name="Peters L."/>
            <person name="Kyrpides N."/>
            <person name="Mavromatis K."/>
            <person name="Ivanova N."/>
            <person name="Ovchinnikova G."/>
            <person name="Zhang X."/>
            <person name="Misra M."/>
            <person name="Detter J.C."/>
            <person name="Tapia R."/>
            <person name="Han C."/>
            <person name="Land M."/>
            <person name="Hauser L."/>
            <person name="Markowitz V."/>
            <person name="Cheng J.-F."/>
            <person name="Hugenholtz P."/>
            <person name="Woyke T."/>
            <person name="Wu D."/>
            <person name="Tindall B."/>
            <person name="Faehrich R."/>
            <person name="Brambilla E."/>
            <person name="Klenk H.-P."/>
            <person name="Eisen J.A."/>
        </authorList>
    </citation>
    <scope>NUCLEOTIDE SEQUENCE [LARGE SCALE GENOMIC DNA]</scope>
    <source>
        <strain evidence="2">ATCC 29530 / DSM 19594 / LMG 11500 / NCIMB 11436 / LSU 4</strain>
    </source>
</reference>
<dbReference type="AlphaFoldDB" id="A0A7U3ZI64"/>
<evidence type="ECO:0000313" key="1">
    <source>
        <dbReference type="EMBL" id="AEI47635.1"/>
    </source>
</evidence>
<proteinExistence type="predicted"/>
<sequence length="90" mass="10459">MDRIDLNSGFCHLYHDDGTKVIRTGNVLVVITKSKGTWFTAAKSRIDVIEVTSTPDLFSETDHRNIRILSPKPPRSRLPSRWFRKCLLWF</sequence>
<dbReference type="EMBL" id="CP002859">
    <property type="protein sequence ID" value="AEI47635.1"/>
    <property type="molecule type" value="Genomic_DNA"/>
</dbReference>
<dbReference type="Proteomes" id="UP000000493">
    <property type="component" value="Chromosome"/>
</dbReference>
<keyword evidence="2" id="KW-1185">Reference proteome</keyword>
<reference evidence="1 2" key="2">
    <citation type="journal article" date="2012" name="Stand. Genomic Sci.">
        <title>Complete genome sequence of the aquatic bacterium Runella slithyformis type strain (LSU 4(T)).</title>
        <authorList>
            <person name="Copeland A."/>
            <person name="Zhang X."/>
            <person name="Misra M."/>
            <person name="Lapidus A."/>
            <person name="Nolan M."/>
            <person name="Lucas S."/>
            <person name="Deshpande S."/>
            <person name="Cheng J.F."/>
            <person name="Tapia R."/>
            <person name="Goodwin L.A."/>
            <person name="Pitluck S."/>
            <person name="Liolios K."/>
            <person name="Pagani I."/>
            <person name="Ivanova N."/>
            <person name="Mikhailova N."/>
            <person name="Pati A."/>
            <person name="Chen A."/>
            <person name="Palaniappan K."/>
            <person name="Land M."/>
            <person name="Hauser L."/>
            <person name="Pan C."/>
            <person name="Jeffries C.D."/>
            <person name="Detter J.C."/>
            <person name="Brambilla E.M."/>
            <person name="Rohde M."/>
            <person name="Djao O.D."/>
            <person name="Goker M."/>
            <person name="Sikorski J."/>
            <person name="Tindall B.J."/>
            <person name="Woyke T."/>
            <person name="Bristow J."/>
            <person name="Eisen J.A."/>
            <person name="Markowitz V."/>
            <person name="Hugenholtz P."/>
            <person name="Kyrpides N.C."/>
            <person name="Klenk H.P."/>
            <person name="Mavromatis K."/>
        </authorList>
    </citation>
    <scope>NUCLEOTIDE SEQUENCE [LARGE SCALE GENOMIC DNA]</scope>
    <source>
        <strain evidence="2">ATCC 29530 / DSM 19594 / LMG 11500 / NCIMB 11436 / LSU 4</strain>
    </source>
</reference>
<name>A0A7U3ZI64_RUNSL</name>
<protein>
    <submittedName>
        <fullName evidence="1">Uncharacterized protein</fullName>
    </submittedName>
</protein>
<dbReference type="KEGG" id="rsi:Runsl_1206"/>
<gene>
    <name evidence="1" type="ordered locus">Runsl_1206</name>
</gene>
<organism evidence="1 2">
    <name type="scientific">Runella slithyformis (strain ATCC 29530 / DSM 19594 / LMG 11500 / NCIMB 11436 / LSU 4)</name>
    <dbReference type="NCBI Taxonomy" id="761193"/>
    <lineage>
        <taxon>Bacteria</taxon>
        <taxon>Pseudomonadati</taxon>
        <taxon>Bacteroidota</taxon>
        <taxon>Cytophagia</taxon>
        <taxon>Cytophagales</taxon>
        <taxon>Spirosomataceae</taxon>
        <taxon>Runella</taxon>
    </lineage>
</organism>
<accession>A0A7U3ZI64</accession>
<evidence type="ECO:0000313" key="2">
    <source>
        <dbReference type="Proteomes" id="UP000000493"/>
    </source>
</evidence>